<dbReference type="EC" id="2.7.7.8" evidence="8"/>
<dbReference type="EMBL" id="LBTR01000016">
    <property type="protein sequence ID" value="KKQ45396.1"/>
    <property type="molecule type" value="Genomic_DNA"/>
</dbReference>
<protein>
    <recommendedName>
        <fullName evidence="8">Polyribonucleotide nucleotidyltransferase</fullName>
        <ecNumber evidence="8">2.7.7.8</ecNumber>
    </recommendedName>
    <alternativeName>
        <fullName evidence="8">Polynucleotide phosphorylase</fullName>
        <shortName evidence="8">PNPase</shortName>
    </alternativeName>
</protein>
<dbReference type="InterPro" id="IPR027408">
    <property type="entry name" value="PNPase/RNase_PH_dom_sf"/>
</dbReference>
<dbReference type="SUPFAM" id="SSF50249">
    <property type="entry name" value="Nucleic acid-binding proteins"/>
    <property type="match status" value="1"/>
</dbReference>
<dbReference type="InterPro" id="IPR036345">
    <property type="entry name" value="ExoRNase_PH_dom2_sf"/>
</dbReference>
<keyword evidence="7 8" id="KW-0694">RNA-binding</keyword>
<dbReference type="Pfam" id="PF01138">
    <property type="entry name" value="RNase_PH"/>
    <property type="match status" value="2"/>
</dbReference>
<evidence type="ECO:0000256" key="7">
    <source>
        <dbReference type="ARBA" id="ARBA00022884"/>
    </source>
</evidence>
<evidence type="ECO:0000259" key="10">
    <source>
        <dbReference type="PROSITE" id="PS50126"/>
    </source>
</evidence>
<dbReference type="CDD" id="cd11364">
    <property type="entry name" value="RNase_PH_PNPase_2"/>
    <property type="match status" value="1"/>
</dbReference>
<keyword evidence="3 8" id="KW-0808">Transferase</keyword>
<dbReference type="Gene3D" id="2.40.50.140">
    <property type="entry name" value="Nucleic acid-binding proteins"/>
    <property type="match status" value="1"/>
</dbReference>
<evidence type="ECO:0000313" key="12">
    <source>
        <dbReference type="Proteomes" id="UP000034603"/>
    </source>
</evidence>
<dbReference type="PIRSF" id="PIRSF005499">
    <property type="entry name" value="PNPase"/>
    <property type="match status" value="1"/>
</dbReference>
<proteinExistence type="inferred from homology"/>
<dbReference type="AlphaFoldDB" id="A0A0G0KXV6"/>
<dbReference type="Pfam" id="PF00575">
    <property type="entry name" value="S1"/>
    <property type="match status" value="1"/>
</dbReference>
<dbReference type="SUPFAM" id="SSF54791">
    <property type="entry name" value="Eukaryotic type KH-domain (KH-domain type I)"/>
    <property type="match status" value="1"/>
</dbReference>
<feature type="binding site" evidence="8">
    <location>
        <position position="481"/>
    </location>
    <ligand>
        <name>Mg(2+)</name>
        <dbReference type="ChEBI" id="CHEBI:18420"/>
    </ligand>
</feature>
<dbReference type="Gene3D" id="3.30.1370.10">
    <property type="entry name" value="K Homology domain, type 1"/>
    <property type="match status" value="1"/>
</dbReference>
<dbReference type="FunFam" id="2.40.50.140:FF:000051">
    <property type="entry name" value="RNA-binding transcriptional accessory protein"/>
    <property type="match status" value="1"/>
</dbReference>
<dbReference type="InterPro" id="IPR015847">
    <property type="entry name" value="ExoRNase_PH_dom2"/>
</dbReference>
<evidence type="ECO:0000256" key="1">
    <source>
        <dbReference type="ARBA" id="ARBA00007404"/>
    </source>
</evidence>
<dbReference type="NCBIfam" id="NF008805">
    <property type="entry name" value="PRK11824.1"/>
    <property type="match status" value="1"/>
</dbReference>
<dbReference type="SMART" id="SM00322">
    <property type="entry name" value="KH"/>
    <property type="match status" value="1"/>
</dbReference>
<keyword evidence="2 8" id="KW-0963">Cytoplasm</keyword>
<dbReference type="CDD" id="cd11363">
    <property type="entry name" value="RNase_PH_PNPase_1"/>
    <property type="match status" value="1"/>
</dbReference>
<dbReference type="Pfam" id="PF00013">
    <property type="entry name" value="KH_1"/>
    <property type="match status" value="1"/>
</dbReference>
<feature type="compositionally biased region" description="Gly residues" evidence="9">
    <location>
        <begin position="722"/>
        <end position="735"/>
    </location>
</feature>
<dbReference type="GO" id="GO:0000175">
    <property type="term" value="F:3'-5'-RNA exonuclease activity"/>
    <property type="evidence" value="ECO:0007669"/>
    <property type="project" value="TreeGrafter"/>
</dbReference>
<comment type="caution">
    <text evidence="11">The sequence shown here is derived from an EMBL/GenBank/DDBJ whole genome shotgun (WGS) entry which is preliminary data.</text>
</comment>
<dbReference type="SUPFAM" id="SSF54211">
    <property type="entry name" value="Ribosomal protein S5 domain 2-like"/>
    <property type="match status" value="2"/>
</dbReference>
<dbReference type="GO" id="GO:0000287">
    <property type="term" value="F:magnesium ion binding"/>
    <property type="evidence" value="ECO:0007669"/>
    <property type="project" value="UniProtKB-UniRule"/>
</dbReference>
<dbReference type="PROSITE" id="PS50084">
    <property type="entry name" value="KH_TYPE_1"/>
    <property type="match status" value="1"/>
</dbReference>
<name>A0A0G0KXV6_9BACT</name>
<dbReference type="CDD" id="cd02393">
    <property type="entry name" value="KH-I_PNPase"/>
    <property type="match status" value="1"/>
</dbReference>
<dbReference type="InterPro" id="IPR020568">
    <property type="entry name" value="Ribosomal_Su5_D2-typ_SF"/>
</dbReference>
<feature type="compositionally biased region" description="Gly residues" evidence="9">
    <location>
        <begin position="701"/>
        <end position="713"/>
    </location>
</feature>
<feature type="binding site" evidence="8">
    <location>
        <position position="487"/>
    </location>
    <ligand>
        <name>Mg(2+)</name>
        <dbReference type="ChEBI" id="CHEBI:18420"/>
    </ligand>
</feature>
<dbReference type="GO" id="GO:0005829">
    <property type="term" value="C:cytosol"/>
    <property type="evidence" value="ECO:0007669"/>
    <property type="project" value="UniProtKB-ARBA"/>
</dbReference>
<dbReference type="InterPro" id="IPR012162">
    <property type="entry name" value="PNPase"/>
</dbReference>
<dbReference type="Proteomes" id="UP000034603">
    <property type="component" value="Unassembled WGS sequence"/>
</dbReference>
<comment type="cofactor">
    <cofactor evidence="8">
        <name>Mg(2+)</name>
        <dbReference type="ChEBI" id="CHEBI:18420"/>
    </cofactor>
</comment>
<dbReference type="PANTHER" id="PTHR11252">
    <property type="entry name" value="POLYRIBONUCLEOTIDE NUCLEOTIDYLTRANSFERASE"/>
    <property type="match status" value="1"/>
</dbReference>
<dbReference type="Gene3D" id="3.30.230.70">
    <property type="entry name" value="GHMP Kinase, N-terminal domain"/>
    <property type="match status" value="2"/>
</dbReference>
<keyword evidence="5 8" id="KW-0479">Metal-binding</keyword>
<dbReference type="PANTHER" id="PTHR11252:SF0">
    <property type="entry name" value="POLYRIBONUCLEOTIDE NUCLEOTIDYLTRANSFERASE 1, MITOCHONDRIAL"/>
    <property type="match status" value="1"/>
</dbReference>
<evidence type="ECO:0000256" key="9">
    <source>
        <dbReference type="SAM" id="MobiDB-lite"/>
    </source>
</evidence>
<evidence type="ECO:0000256" key="4">
    <source>
        <dbReference type="ARBA" id="ARBA00022695"/>
    </source>
</evidence>
<dbReference type="HAMAP" id="MF_01595">
    <property type="entry name" value="PNPase"/>
    <property type="match status" value="1"/>
</dbReference>
<dbReference type="Pfam" id="PF03725">
    <property type="entry name" value="RNase_PH_C"/>
    <property type="match status" value="1"/>
</dbReference>
<evidence type="ECO:0000256" key="3">
    <source>
        <dbReference type="ARBA" id="ARBA00022679"/>
    </source>
</evidence>
<dbReference type="InterPro" id="IPR036456">
    <property type="entry name" value="PNPase_PH_RNA-bd_sf"/>
</dbReference>
<dbReference type="FunFam" id="3.30.230.70:FF:000002">
    <property type="entry name" value="Polyribonucleotide nucleotidyltransferase"/>
    <property type="match status" value="1"/>
</dbReference>
<dbReference type="InterPro" id="IPR036612">
    <property type="entry name" value="KH_dom_type_1_sf"/>
</dbReference>
<keyword evidence="6 8" id="KW-0460">Magnesium</keyword>
<evidence type="ECO:0000256" key="2">
    <source>
        <dbReference type="ARBA" id="ARBA00022490"/>
    </source>
</evidence>
<dbReference type="GO" id="GO:0006396">
    <property type="term" value="P:RNA processing"/>
    <property type="evidence" value="ECO:0007669"/>
    <property type="project" value="InterPro"/>
</dbReference>
<evidence type="ECO:0000313" key="11">
    <source>
        <dbReference type="EMBL" id="KKQ45396.1"/>
    </source>
</evidence>
<comment type="function">
    <text evidence="8">Involved in mRNA degradation. Catalyzes the phosphorolysis of single-stranded polyribonucleotides processively in the 3'- to 5'-direction.</text>
</comment>
<gene>
    <name evidence="8" type="primary">pnp</name>
    <name evidence="11" type="ORF">US62_C0016G0005</name>
</gene>
<dbReference type="PROSITE" id="PS50126">
    <property type="entry name" value="S1"/>
    <property type="match status" value="1"/>
</dbReference>
<accession>A0A0G0KXV6</accession>
<dbReference type="FunFam" id="3.30.1370.10:FF:000001">
    <property type="entry name" value="Polyribonucleotide nucleotidyltransferase"/>
    <property type="match status" value="1"/>
</dbReference>
<reference evidence="11 12" key="1">
    <citation type="journal article" date="2015" name="Nature">
        <title>rRNA introns, odd ribosomes, and small enigmatic genomes across a large radiation of phyla.</title>
        <authorList>
            <person name="Brown C.T."/>
            <person name="Hug L.A."/>
            <person name="Thomas B.C."/>
            <person name="Sharon I."/>
            <person name="Castelle C.J."/>
            <person name="Singh A."/>
            <person name="Wilkins M.J."/>
            <person name="Williams K.H."/>
            <person name="Banfield J.F."/>
        </authorList>
    </citation>
    <scope>NUCLEOTIDE SEQUENCE [LARGE SCALE GENOMIC DNA]</scope>
</reference>
<organism evidence="11 12">
    <name type="scientific">Candidatus Woesebacteria bacterium GW2011_GWA1_37_8</name>
    <dbReference type="NCBI Taxonomy" id="1618546"/>
    <lineage>
        <taxon>Bacteria</taxon>
        <taxon>Candidatus Woeseibacteriota</taxon>
    </lineage>
</organism>
<dbReference type="InterPro" id="IPR004087">
    <property type="entry name" value="KH_dom"/>
</dbReference>
<evidence type="ECO:0000256" key="8">
    <source>
        <dbReference type="HAMAP-Rule" id="MF_01595"/>
    </source>
</evidence>
<dbReference type="SMART" id="SM00316">
    <property type="entry name" value="S1"/>
    <property type="match status" value="1"/>
</dbReference>
<evidence type="ECO:0000256" key="6">
    <source>
        <dbReference type="ARBA" id="ARBA00022842"/>
    </source>
</evidence>
<feature type="compositionally biased region" description="Basic and acidic residues" evidence="9">
    <location>
        <begin position="736"/>
        <end position="759"/>
    </location>
</feature>
<dbReference type="InterPro" id="IPR012340">
    <property type="entry name" value="NA-bd_OB-fold"/>
</dbReference>
<dbReference type="GO" id="GO:0003729">
    <property type="term" value="F:mRNA binding"/>
    <property type="evidence" value="ECO:0007669"/>
    <property type="project" value="UniProtKB-ARBA"/>
</dbReference>
<dbReference type="InterPro" id="IPR001247">
    <property type="entry name" value="ExoRNase_PH_dom1"/>
</dbReference>
<dbReference type="FunFam" id="3.30.230.70:FF:000001">
    <property type="entry name" value="Polyribonucleotide nucleotidyltransferase"/>
    <property type="match status" value="1"/>
</dbReference>
<comment type="catalytic activity">
    <reaction evidence="8">
        <text>RNA(n+1) + phosphate = RNA(n) + a ribonucleoside 5'-diphosphate</text>
        <dbReference type="Rhea" id="RHEA:22096"/>
        <dbReference type="Rhea" id="RHEA-COMP:14527"/>
        <dbReference type="Rhea" id="RHEA-COMP:17342"/>
        <dbReference type="ChEBI" id="CHEBI:43474"/>
        <dbReference type="ChEBI" id="CHEBI:57930"/>
        <dbReference type="ChEBI" id="CHEBI:140395"/>
        <dbReference type="EC" id="2.7.7.8"/>
    </reaction>
</comment>
<dbReference type="SUPFAM" id="SSF46915">
    <property type="entry name" value="Polynucleotide phosphorylase/guanosine pentaphosphate synthase (PNPase/GPSI), domain 3"/>
    <property type="match status" value="1"/>
</dbReference>
<dbReference type="InterPro" id="IPR003029">
    <property type="entry name" value="S1_domain"/>
</dbReference>
<feature type="region of interest" description="Disordered" evidence="9">
    <location>
        <begin position="693"/>
        <end position="779"/>
    </location>
</feature>
<dbReference type="PATRIC" id="fig|1618546.3.peg.482"/>
<dbReference type="InterPro" id="IPR004088">
    <property type="entry name" value="KH_dom_type_1"/>
</dbReference>
<dbReference type="GO" id="GO:0004654">
    <property type="term" value="F:polyribonucleotide nucleotidyltransferase activity"/>
    <property type="evidence" value="ECO:0007669"/>
    <property type="project" value="UniProtKB-UniRule"/>
</dbReference>
<feature type="domain" description="S1 motif" evidence="10">
    <location>
        <begin position="617"/>
        <end position="685"/>
    </location>
</feature>
<dbReference type="GO" id="GO:0006402">
    <property type="term" value="P:mRNA catabolic process"/>
    <property type="evidence" value="ECO:0007669"/>
    <property type="project" value="UniProtKB-UniRule"/>
</dbReference>
<dbReference type="NCBIfam" id="TIGR03591">
    <property type="entry name" value="polynuc_phos"/>
    <property type="match status" value="1"/>
</dbReference>
<comment type="similarity">
    <text evidence="1 8">Belongs to the polyribonucleotide nucleotidyltransferase family.</text>
</comment>
<sequence length="779" mass="84003">MKKTEKSIEFAGRTLTLSTGRVAKQATGAIMASYGETVVLATVVSAPLQKVLDYFPLSVDYQERLYAGGRIKGSRWVKREGRPTDEEILTGRLIDRSIRPLFSKYYTGREVQVIITVLSVDLENSPDVLSAIATSAALSISSIPWEGPVGVVRVGIKDDKFEINPTVESKGLDLVVSSTKDAVVMIEAGAKEVPEDKMLDAIATAHKESQKLIKFIADFQDEVGSKKETIEKPKANTGLEKKVKDLVGDKLEAVVKSMLVSEGGKSFEYEEMLKAVTDTVENEEKEQVFPILEKLKKEYIRKVILSGKRLDGRKHDEIRPLSAEVGVLPRTHGSAIFNRGETQALTVTTLGARSEELFLESAEGEETKRYIHHYSFPPFSTGETGKVGNPSRREIGHGALAERALLPVIPATEDFPYTIRLVTEILGSNGSTSMASTCGSTLSLMDAGVPIKTPVGGIAMGLIVESEKEYAVLTDIMGIEDFNGDMDFKVTGTKDGITALQLDVKTLQLTLPILEKAIGQAKKARMEVLDLINKTIDGPRKNVSVHAPKIKMTKVPVEKIGELIGPGGRVIKALIAETGAMIDVEDDGTVSISGVKEEEVDGALNKINAMMREPKAGEIYEGTVARLQPFGAFVEILPGKDGLVHVSDMSMDFVKDPRDIVNEGDKVTVRVKEIDNMGRINLSMLLDPAADAAKAEKRDSGGGGGGGDRGGFRQGSQSFGGRSSGGGFNRGGRSSGGRDMRGGRGRQDRNDRGNADRGGRGSVGGPHFPTSRLLSDSDR</sequence>
<dbReference type="SUPFAM" id="SSF55666">
    <property type="entry name" value="Ribonuclease PH domain 2-like"/>
    <property type="match status" value="2"/>
</dbReference>
<keyword evidence="4 8" id="KW-0548">Nucleotidyltransferase</keyword>
<evidence type="ECO:0000256" key="5">
    <source>
        <dbReference type="ARBA" id="ARBA00022723"/>
    </source>
</evidence>
<comment type="subcellular location">
    <subcellularLocation>
        <location evidence="8">Cytoplasm</location>
    </subcellularLocation>
</comment>